<dbReference type="SMART" id="SM00347">
    <property type="entry name" value="HTH_MARR"/>
    <property type="match status" value="1"/>
</dbReference>
<sequence length="189" mass="20360">MANDGDVAGSPPDEEYSPDGPGCTQSHRDTAQQDEVDRADENAPGAEPPLDREQAIASIIQSIFFLARKIQRINLGDRAMYLSNVESLILRHIDVNPGIVPGKISADLDLRSGNTSTALRSLEAKGLITKDVGETDRRRSHFRLTEAAHAEVAEVRSIWAETLGPLIGPDADLDAVLLVLGRLDAGLTD</sequence>
<dbReference type="PANTHER" id="PTHR33164:SF43">
    <property type="entry name" value="HTH-TYPE TRANSCRIPTIONAL REPRESSOR YETL"/>
    <property type="match status" value="1"/>
</dbReference>
<dbReference type="InterPro" id="IPR036390">
    <property type="entry name" value="WH_DNA-bd_sf"/>
</dbReference>
<name>A0A857KTC4_9ACTN</name>
<protein>
    <submittedName>
        <fullName evidence="2">Winged helix DNA-binding protein</fullName>
    </submittedName>
</protein>
<dbReference type="AlphaFoldDB" id="A0A857KTC4"/>
<dbReference type="Gene3D" id="1.10.10.10">
    <property type="entry name" value="Winged helix-like DNA-binding domain superfamily/Winged helix DNA-binding domain"/>
    <property type="match status" value="1"/>
</dbReference>
<reference evidence="2" key="1">
    <citation type="journal article" date="2021" name="Nat. Microbiol.">
        <title>Cocultivation of an ultrasmall environmental parasitic bacterium with lytic ability against bacteria associated with wastewater foams.</title>
        <authorList>
            <person name="Batinovic S."/>
            <person name="Rose J.J.A."/>
            <person name="Ratcliffe J."/>
            <person name="Seviour R.J."/>
            <person name="Petrovski S."/>
        </authorList>
    </citation>
    <scope>NUCLEOTIDE SEQUENCE</scope>
    <source>
        <strain evidence="2">CON44</strain>
    </source>
</reference>
<dbReference type="GO" id="GO:0006950">
    <property type="term" value="P:response to stress"/>
    <property type="evidence" value="ECO:0007669"/>
    <property type="project" value="TreeGrafter"/>
</dbReference>
<dbReference type="Pfam" id="PF12802">
    <property type="entry name" value="MarR_2"/>
    <property type="match status" value="1"/>
</dbReference>
<dbReference type="InterPro" id="IPR000835">
    <property type="entry name" value="HTH_MarR-typ"/>
</dbReference>
<dbReference type="InterPro" id="IPR039422">
    <property type="entry name" value="MarR/SlyA-like"/>
</dbReference>
<dbReference type="PROSITE" id="PS50995">
    <property type="entry name" value="HTH_MARR_2"/>
    <property type="match status" value="1"/>
</dbReference>
<dbReference type="InterPro" id="IPR036388">
    <property type="entry name" value="WH-like_DNA-bd_sf"/>
</dbReference>
<accession>A0A857KTC4</accession>
<dbReference type="PANTHER" id="PTHR33164">
    <property type="entry name" value="TRANSCRIPTIONAL REGULATOR, MARR FAMILY"/>
    <property type="match status" value="1"/>
</dbReference>
<dbReference type="GO" id="GO:0003677">
    <property type="term" value="F:DNA binding"/>
    <property type="evidence" value="ECO:0007669"/>
    <property type="project" value="UniProtKB-KW"/>
</dbReference>
<feature type="compositionally biased region" description="Basic and acidic residues" evidence="1">
    <location>
        <begin position="26"/>
        <end position="41"/>
    </location>
</feature>
<dbReference type="GO" id="GO:0003700">
    <property type="term" value="F:DNA-binding transcription factor activity"/>
    <property type="evidence" value="ECO:0007669"/>
    <property type="project" value="InterPro"/>
</dbReference>
<keyword evidence="2" id="KW-0238">DNA-binding</keyword>
<dbReference type="RefSeq" id="WP_005183801.1">
    <property type="nucleotide sequence ID" value="NZ_CP045804.1"/>
</dbReference>
<proteinExistence type="predicted"/>
<evidence type="ECO:0000313" key="2">
    <source>
        <dbReference type="EMBL" id="QHN41542.1"/>
    </source>
</evidence>
<dbReference type="SUPFAM" id="SSF46785">
    <property type="entry name" value="Winged helix' DNA-binding domain"/>
    <property type="match status" value="1"/>
</dbReference>
<gene>
    <name evidence="2" type="ORF">GII30_22400</name>
</gene>
<organism evidence="2">
    <name type="scientific">Gordonia amarae</name>
    <dbReference type="NCBI Taxonomy" id="36821"/>
    <lineage>
        <taxon>Bacteria</taxon>
        <taxon>Bacillati</taxon>
        <taxon>Actinomycetota</taxon>
        <taxon>Actinomycetes</taxon>
        <taxon>Mycobacteriales</taxon>
        <taxon>Gordoniaceae</taxon>
        <taxon>Gordonia</taxon>
    </lineage>
</organism>
<feature type="region of interest" description="Disordered" evidence="1">
    <location>
        <begin position="1"/>
        <end position="51"/>
    </location>
</feature>
<dbReference type="EMBL" id="CP045810">
    <property type="protein sequence ID" value="QHN41542.1"/>
    <property type="molecule type" value="Genomic_DNA"/>
</dbReference>
<evidence type="ECO:0000256" key="1">
    <source>
        <dbReference type="SAM" id="MobiDB-lite"/>
    </source>
</evidence>